<gene>
    <name evidence="2" type="ORF">GLOIN_2v1762127</name>
</gene>
<dbReference type="VEuPathDB" id="FungiDB:RhiirFUN_016892"/>
<feature type="compositionally biased region" description="Basic residues" evidence="1">
    <location>
        <begin position="203"/>
        <end position="215"/>
    </location>
</feature>
<evidence type="ECO:0000313" key="2">
    <source>
        <dbReference type="EMBL" id="POG82327.1"/>
    </source>
</evidence>
<feature type="compositionally biased region" description="Basic and acidic residues" evidence="1">
    <location>
        <begin position="1"/>
        <end position="24"/>
    </location>
</feature>
<protein>
    <submittedName>
        <fullName evidence="2">Uncharacterized protein</fullName>
    </submittedName>
</protein>
<evidence type="ECO:0000313" key="3">
    <source>
        <dbReference type="Proteomes" id="UP000018888"/>
    </source>
</evidence>
<feature type="region of interest" description="Disordered" evidence="1">
    <location>
        <begin position="1"/>
        <end position="46"/>
    </location>
</feature>
<name>A0A2P4QXH5_RHIID</name>
<organism evidence="2 3">
    <name type="scientific">Rhizophagus irregularis (strain DAOM 181602 / DAOM 197198 / MUCL 43194)</name>
    <name type="common">Arbuscular mycorrhizal fungus</name>
    <name type="synonym">Glomus intraradices</name>
    <dbReference type="NCBI Taxonomy" id="747089"/>
    <lineage>
        <taxon>Eukaryota</taxon>
        <taxon>Fungi</taxon>
        <taxon>Fungi incertae sedis</taxon>
        <taxon>Mucoromycota</taxon>
        <taxon>Glomeromycotina</taxon>
        <taxon>Glomeromycetes</taxon>
        <taxon>Glomerales</taxon>
        <taxon>Glomeraceae</taxon>
        <taxon>Rhizophagus</taxon>
    </lineage>
</organism>
<keyword evidence="3" id="KW-1185">Reference proteome</keyword>
<dbReference type="EMBL" id="AUPC02000005">
    <property type="protein sequence ID" value="POG82327.1"/>
    <property type="molecule type" value="Genomic_DNA"/>
</dbReference>
<reference evidence="2 3" key="2">
    <citation type="journal article" date="2018" name="New Phytol.">
        <title>High intraspecific genome diversity in the model arbuscular mycorrhizal symbiont Rhizophagus irregularis.</title>
        <authorList>
            <person name="Chen E.C.H."/>
            <person name="Morin E."/>
            <person name="Beaudet D."/>
            <person name="Noel J."/>
            <person name="Yildirir G."/>
            <person name="Ndikumana S."/>
            <person name="Charron P."/>
            <person name="St-Onge C."/>
            <person name="Giorgi J."/>
            <person name="Kruger M."/>
            <person name="Marton T."/>
            <person name="Ropars J."/>
            <person name="Grigoriev I.V."/>
            <person name="Hainaut M."/>
            <person name="Henrissat B."/>
            <person name="Roux C."/>
            <person name="Martin F."/>
            <person name="Corradi N."/>
        </authorList>
    </citation>
    <scope>NUCLEOTIDE SEQUENCE [LARGE SCALE GENOMIC DNA]</scope>
    <source>
        <strain evidence="2 3">DAOM 197198</strain>
    </source>
</reference>
<dbReference type="AlphaFoldDB" id="A0A2P4QXH5"/>
<accession>A0A2P4QXH5</accession>
<reference evidence="2 3" key="1">
    <citation type="journal article" date="2013" name="Proc. Natl. Acad. Sci. U.S.A.">
        <title>Genome of an arbuscular mycorrhizal fungus provides insight into the oldest plant symbiosis.</title>
        <authorList>
            <person name="Tisserant E."/>
            <person name="Malbreil M."/>
            <person name="Kuo A."/>
            <person name="Kohler A."/>
            <person name="Symeonidi A."/>
            <person name="Balestrini R."/>
            <person name="Charron P."/>
            <person name="Duensing N."/>
            <person name="Frei Dit Frey N."/>
            <person name="Gianinazzi-Pearson V."/>
            <person name="Gilbert L.B."/>
            <person name="Handa Y."/>
            <person name="Herr J.R."/>
            <person name="Hijri M."/>
            <person name="Koul R."/>
            <person name="Kawaguchi M."/>
            <person name="Krajinski F."/>
            <person name="Lammers P.J."/>
            <person name="Masclaux F.G."/>
            <person name="Murat C."/>
            <person name="Morin E."/>
            <person name="Ndikumana S."/>
            <person name="Pagni M."/>
            <person name="Petitpierre D."/>
            <person name="Requena N."/>
            <person name="Rosikiewicz P."/>
            <person name="Riley R."/>
            <person name="Saito K."/>
            <person name="San Clemente H."/>
            <person name="Shapiro H."/>
            <person name="van Tuinen D."/>
            <person name="Becard G."/>
            <person name="Bonfante P."/>
            <person name="Paszkowski U."/>
            <person name="Shachar-Hill Y.Y."/>
            <person name="Tuskan G.A."/>
            <person name="Young P.W."/>
            <person name="Sanders I.R."/>
            <person name="Henrissat B."/>
            <person name="Rensing S.A."/>
            <person name="Grigoriev I.V."/>
            <person name="Corradi N."/>
            <person name="Roux C."/>
            <person name="Martin F."/>
        </authorList>
    </citation>
    <scope>NUCLEOTIDE SEQUENCE [LARGE SCALE GENOMIC DNA]</scope>
    <source>
        <strain evidence="2 3">DAOM 197198</strain>
    </source>
</reference>
<feature type="compositionally biased region" description="Polar residues" evidence="1">
    <location>
        <begin position="26"/>
        <end position="42"/>
    </location>
</feature>
<evidence type="ECO:0000256" key="1">
    <source>
        <dbReference type="SAM" id="MobiDB-lite"/>
    </source>
</evidence>
<feature type="region of interest" description="Disordered" evidence="1">
    <location>
        <begin position="195"/>
        <end position="215"/>
    </location>
</feature>
<dbReference type="Proteomes" id="UP000018888">
    <property type="component" value="Unassembled WGS sequence"/>
</dbReference>
<proteinExistence type="predicted"/>
<comment type="caution">
    <text evidence="2">The sequence shown here is derived from an EMBL/GenBank/DDBJ whole genome shotgun (WGS) entry which is preliminary data.</text>
</comment>
<sequence length="215" mass="24861">MKEDISRTHTEEAMHNNFDKEKAKSKSQSISSPENENTSLIHNNVEDKSQQYNDDEVFSNLYDEDYCELSEFKDYCSQFTEDTCNRVHTSTLIQKSFIVGCFDPFLHERHNIAQCISPTNFESKSPNLERTFAIDTTIYILNRLFQDVPRCVRSELFLRQGKKALDFKDVDNKKDVLKMVKSVNKSTINENVYKSEVETTSQKGKKAKRKGSVSA</sequence>